<name>A0ABS1Q9W4_9ACTN</name>
<dbReference type="EMBL" id="JAERRG010000078">
    <property type="protein sequence ID" value="MBL1120967.1"/>
    <property type="molecule type" value="Genomic_DNA"/>
</dbReference>
<organism evidence="1 2">
    <name type="scientific">Streptomyces endocoffeicus</name>
    <dbReference type="NCBI Taxonomy" id="2898945"/>
    <lineage>
        <taxon>Bacteria</taxon>
        <taxon>Bacillati</taxon>
        <taxon>Actinomycetota</taxon>
        <taxon>Actinomycetes</taxon>
        <taxon>Kitasatosporales</taxon>
        <taxon>Streptomycetaceae</taxon>
        <taxon>Streptomyces</taxon>
    </lineage>
</organism>
<sequence>MTSDHDTLWHRCAHLGRVLLPLMDQEPWRQARRHENLRTWGIDTVEGERLIEVFAALAAHAVVAEAAVSAAEFDALPLSPVAEAATGKRDIELLAGLPDTFADGRDGQAVDLFRLYTYQGGHTSRWLFQLSRELHHALLVLAERSPMPSPTCGDVFRQAAEAGLLQ</sequence>
<evidence type="ECO:0000313" key="1">
    <source>
        <dbReference type="EMBL" id="MBL1120967.1"/>
    </source>
</evidence>
<protein>
    <submittedName>
        <fullName evidence="1">Uncharacterized protein</fullName>
    </submittedName>
</protein>
<reference evidence="1 2" key="1">
    <citation type="submission" date="2021-01" db="EMBL/GenBank/DDBJ databases">
        <title>WGS of actinomycetes isolated from Thailand.</title>
        <authorList>
            <person name="Thawai C."/>
        </authorList>
    </citation>
    <scope>NUCLEOTIDE SEQUENCE [LARGE SCALE GENOMIC DNA]</scope>
    <source>
        <strain evidence="1 2">CA3R110</strain>
    </source>
</reference>
<dbReference type="Proteomes" id="UP000621510">
    <property type="component" value="Unassembled WGS sequence"/>
</dbReference>
<evidence type="ECO:0000313" key="2">
    <source>
        <dbReference type="Proteomes" id="UP000621510"/>
    </source>
</evidence>
<accession>A0ABS1Q9W4</accession>
<proteinExistence type="predicted"/>
<keyword evidence="2" id="KW-1185">Reference proteome</keyword>
<comment type="caution">
    <text evidence="1">The sequence shown here is derived from an EMBL/GenBank/DDBJ whole genome shotgun (WGS) entry which is preliminary data.</text>
</comment>
<gene>
    <name evidence="1" type="ORF">JK364_53355</name>
</gene>
<dbReference type="RefSeq" id="WP_201858712.1">
    <property type="nucleotide sequence ID" value="NZ_JAERRG010000078.1"/>
</dbReference>